<comment type="caution">
    <text evidence="1">The sequence shown here is derived from an EMBL/GenBank/DDBJ whole genome shotgun (WGS) entry which is preliminary data.</text>
</comment>
<proteinExistence type="predicted"/>
<dbReference type="EMBL" id="NNRM01000001">
    <property type="protein sequence ID" value="OYR30964.1"/>
    <property type="molecule type" value="Genomic_DNA"/>
</dbReference>
<dbReference type="AlphaFoldDB" id="A0A256GUT1"/>
<protein>
    <submittedName>
        <fullName evidence="1">Uncharacterized protein</fullName>
    </submittedName>
</protein>
<reference evidence="1 2" key="1">
    <citation type="submission" date="2017-07" db="EMBL/GenBank/DDBJ databases">
        <title>Phylogenetic study on the rhizospheric bacterium Ochrobactrum sp. A44.</title>
        <authorList>
            <person name="Krzyzanowska D.M."/>
            <person name="Ossowicki A."/>
            <person name="Rajewska M."/>
            <person name="Maciag T."/>
            <person name="Kaczynski Z."/>
            <person name="Czerwicka M."/>
            <person name="Jafra S."/>
        </authorList>
    </citation>
    <scope>NUCLEOTIDE SEQUENCE [LARGE SCALE GENOMIC DNA]</scope>
    <source>
        <strain evidence="1 2">CCUG 30717</strain>
    </source>
</reference>
<evidence type="ECO:0000313" key="2">
    <source>
        <dbReference type="Proteomes" id="UP000216188"/>
    </source>
</evidence>
<sequence length="50" mass="5721">MLPHSDKQRLPILCYVYAFSREHAITAILDPFGVGEGHQIPQIIPRQSFE</sequence>
<gene>
    <name evidence="1" type="ORF">CEV34_0038</name>
</gene>
<organism evidence="1 2">
    <name type="scientific">Brucella pseudogrignonensis</name>
    <dbReference type="NCBI Taxonomy" id="419475"/>
    <lineage>
        <taxon>Bacteria</taxon>
        <taxon>Pseudomonadati</taxon>
        <taxon>Pseudomonadota</taxon>
        <taxon>Alphaproteobacteria</taxon>
        <taxon>Hyphomicrobiales</taxon>
        <taxon>Brucellaceae</taxon>
        <taxon>Brucella/Ochrobactrum group</taxon>
        <taxon>Brucella</taxon>
    </lineage>
</organism>
<evidence type="ECO:0000313" key="1">
    <source>
        <dbReference type="EMBL" id="OYR30964.1"/>
    </source>
</evidence>
<dbReference type="Proteomes" id="UP000216188">
    <property type="component" value="Unassembled WGS sequence"/>
</dbReference>
<accession>A0A256GUT1</accession>
<name>A0A256GUT1_9HYPH</name>
<keyword evidence="2" id="KW-1185">Reference proteome</keyword>